<protein>
    <recommendedName>
        <fullName evidence="2">Xylose isomerase-like TIM barrel domain-containing protein</fullName>
    </recommendedName>
</protein>
<feature type="chain" id="PRO_5005298871" description="Xylose isomerase-like TIM barrel domain-containing protein" evidence="1">
    <location>
        <begin position="21"/>
        <end position="290"/>
    </location>
</feature>
<evidence type="ECO:0000313" key="3">
    <source>
        <dbReference type="EMBL" id="KMT64850.1"/>
    </source>
</evidence>
<gene>
    <name evidence="3" type="ORF">XM47_12485</name>
</gene>
<evidence type="ECO:0000259" key="2">
    <source>
        <dbReference type="Pfam" id="PF01261"/>
    </source>
</evidence>
<evidence type="ECO:0000256" key="1">
    <source>
        <dbReference type="SAM" id="SignalP"/>
    </source>
</evidence>
<dbReference type="STRING" id="1513271.XM47_12485"/>
<reference evidence="3 4" key="1">
    <citation type="submission" date="2015-04" db="EMBL/GenBank/DDBJ databases">
        <title>Draft Genome Sequence of the Novel Agar-Digesting Marine Bacterium Q1.</title>
        <authorList>
            <person name="Li Y."/>
            <person name="Li D."/>
            <person name="Chen G."/>
            <person name="Du Z."/>
        </authorList>
    </citation>
    <scope>NUCLEOTIDE SEQUENCE [LARGE SCALE GENOMIC DNA]</scope>
    <source>
        <strain evidence="3 4">Q1</strain>
    </source>
</reference>
<accession>A0A0J8GPX5</accession>
<proteinExistence type="predicted"/>
<dbReference type="InterPro" id="IPR050312">
    <property type="entry name" value="IolE/XylAMocC-like"/>
</dbReference>
<dbReference type="SUPFAM" id="SSF51658">
    <property type="entry name" value="Xylose isomerase-like"/>
    <property type="match status" value="1"/>
</dbReference>
<dbReference type="AlphaFoldDB" id="A0A0J8GPX5"/>
<sequence length="290" mass="33007">MFYKLLALISLCTFSLYSVASECLAQQQPKVSVQLHSVKHMVVEDFEGTLTKLAKMGFAGVEFAGRYGPYANDPVALKRFLDSLGLEVSGAHMSVKQLRGDKGIDRLRFLQQIGTKLLIIPHDGRIDKPDQINELIIELKELTKTVAQFGMQLGYHNHSKEFKTFQQSTFWDHLALNTPDNFVLQLDVGWANYAEQDSIAYVKRYPNRTLTTHYKIRTKPQDKEKSLPVIIGQDTFNWSELIKTNQQFGGTQWIVVEQEEHPKGFTPLQSVAASKKGLDKIMKELNKACW</sequence>
<dbReference type="Gene3D" id="3.20.20.150">
    <property type="entry name" value="Divalent-metal-dependent TIM barrel enzymes"/>
    <property type="match status" value="1"/>
</dbReference>
<dbReference type="Proteomes" id="UP000037600">
    <property type="component" value="Unassembled WGS sequence"/>
</dbReference>
<dbReference type="InterPro" id="IPR036237">
    <property type="entry name" value="Xyl_isomerase-like_sf"/>
</dbReference>
<dbReference type="InterPro" id="IPR013022">
    <property type="entry name" value="Xyl_isomerase-like_TIM-brl"/>
</dbReference>
<dbReference type="OrthoDB" id="6258928at2"/>
<dbReference type="Pfam" id="PF01261">
    <property type="entry name" value="AP_endonuc_2"/>
    <property type="match status" value="1"/>
</dbReference>
<feature type="domain" description="Xylose isomerase-like TIM barrel" evidence="2">
    <location>
        <begin position="51"/>
        <end position="274"/>
    </location>
</feature>
<dbReference type="RefSeq" id="WP_048692988.1">
    <property type="nucleotide sequence ID" value="NZ_KQ130493.1"/>
</dbReference>
<name>A0A0J8GPX5_9ALTE</name>
<dbReference type="PANTHER" id="PTHR12110:SF41">
    <property type="entry name" value="INOSOSE DEHYDRATASE"/>
    <property type="match status" value="1"/>
</dbReference>
<comment type="caution">
    <text evidence="3">The sequence shown here is derived from an EMBL/GenBank/DDBJ whole genome shotgun (WGS) entry which is preliminary data.</text>
</comment>
<keyword evidence="4" id="KW-1185">Reference proteome</keyword>
<dbReference type="EMBL" id="LAZL01000020">
    <property type="protein sequence ID" value="KMT64850.1"/>
    <property type="molecule type" value="Genomic_DNA"/>
</dbReference>
<dbReference type="PANTHER" id="PTHR12110">
    <property type="entry name" value="HYDROXYPYRUVATE ISOMERASE"/>
    <property type="match status" value="1"/>
</dbReference>
<organism evidence="3 4">
    <name type="scientific">Catenovulum maritimum</name>
    <dbReference type="NCBI Taxonomy" id="1513271"/>
    <lineage>
        <taxon>Bacteria</taxon>
        <taxon>Pseudomonadati</taxon>
        <taxon>Pseudomonadota</taxon>
        <taxon>Gammaproteobacteria</taxon>
        <taxon>Alteromonadales</taxon>
        <taxon>Alteromonadaceae</taxon>
        <taxon>Catenovulum</taxon>
    </lineage>
</organism>
<feature type="signal peptide" evidence="1">
    <location>
        <begin position="1"/>
        <end position="20"/>
    </location>
</feature>
<evidence type="ECO:0000313" key="4">
    <source>
        <dbReference type="Proteomes" id="UP000037600"/>
    </source>
</evidence>
<keyword evidence="1" id="KW-0732">Signal</keyword>